<dbReference type="Proteomes" id="UP000016584">
    <property type="component" value="Unassembled WGS sequence"/>
</dbReference>
<keyword evidence="2" id="KW-1185">Reference proteome</keyword>
<evidence type="ECO:0000313" key="2">
    <source>
        <dbReference type="Proteomes" id="UP000016584"/>
    </source>
</evidence>
<dbReference type="PATRIC" id="fig|1346330.5.peg.2057"/>
<accession>U2HAG4</accession>
<comment type="caution">
    <text evidence="1">The sequence shown here is derived from an EMBL/GenBank/DDBJ whole genome shotgun (WGS) entry which is preliminary data.</text>
</comment>
<sequence>MVLSGCSALQQPTQEGGQMIPRLQTFDGVYRNTPVNNPDMELLSLWNQLSLNDKIDTLDFKNAEIVLETKGDRQIKAIWLQGGVEKKSILVHGKLKDNYFVSRHSRTIIPIPLVYGHIANNQFQLWLDNDGQLHVDRLQNRWGWVFVFLAGVDNTSSYVYPKSR</sequence>
<organism evidence="1 2">
    <name type="scientific">Sphingobacterium paucimobilis HER1398</name>
    <dbReference type="NCBI Taxonomy" id="1346330"/>
    <lineage>
        <taxon>Bacteria</taxon>
        <taxon>Pseudomonadati</taxon>
        <taxon>Bacteroidota</taxon>
        <taxon>Sphingobacteriia</taxon>
        <taxon>Sphingobacteriales</taxon>
        <taxon>Sphingobacteriaceae</taxon>
        <taxon>Sphingobacterium</taxon>
    </lineage>
</organism>
<protein>
    <submittedName>
        <fullName evidence="1">Uncharacterized protein</fullName>
    </submittedName>
</protein>
<reference evidence="1 2" key="1">
    <citation type="journal article" date="2013" name="Genome Announc.">
        <title>The Draft Genome Sequence of Sphingomonas paucimobilis Strain HER1398 (Proteobacteria), Host to the Giant PAU Phage, Indicates That It Is a Member of the Genus Sphingobacterium (Bacteroidetes).</title>
        <authorList>
            <person name="White R.A.III."/>
            <person name="Suttle C.A."/>
        </authorList>
    </citation>
    <scope>NUCLEOTIDE SEQUENCE [LARGE SCALE GENOMIC DNA]</scope>
    <source>
        <strain evidence="1 2">HER1398</strain>
    </source>
</reference>
<dbReference type="eggNOG" id="ENOG5033WU4">
    <property type="taxonomic scope" value="Bacteria"/>
</dbReference>
<proteinExistence type="predicted"/>
<evidence type="ECO:0000313" key="1">
    <source>
        <dbReference type="EMBL" id="ERJ58731.1"/>
    </source>
</evidence>
<name>U2HAG4_9SPHI</name>
<dbReference type="AlphaFoldDB" id="U2HAG4"/>
<dbReference type="EMBL" id="ATDL01000015">
    <property type="protein sequence ID" value="ERJ58731.1"/>
    <property type="molecule type" value="Genomic_DNA"/>
</dbReference>
<gene>
    <name evidence="1" type="ORF">M472_08115</name>
</gene>